<dbReference type="Proteomes" id="UP000235916">
    <property type="component" value="Unassembled WGS sequence"/>
</dbReference>
<name>A0A2N8KYU3_9BURK</name>
<evidence type="ECO:0000313" key="2">
    <source>
        <dbReference type="EMBL" id="PND38572.1"/>
    </source>
</evidence>
<feature type="domain" description="N-acetyltransferase" evidence="1">
    <location>
        <begin position="21"/>
        <end position="176"/>
    </location>
</feature>
<dbReference type="PANTHER" id="PTHR43792">
    <property type="entry name" value="GNAT FAMILY, PUTATIVE (AFU_ORTHOLOGUE AFUA_3G00765)-RELATED-RELATED"/>
    <property type="match status" value="1"/>
</dbReference>
<dbReference type="RefSeq" id="WP_102768490.1">
    <property type="nucleotide sequence ID" value="NZ_POSP01000003.1"/>
</dbReference>
<dbReference type="Gene3D" id="3.40.630.30">
    <property type="match status" value="1"/>
</dbReference>
<dbReference type="InterPro" id="IPR000182">
    <property type="entry name" value="GNAT_dom"/>
</dbReference>
<dbReference type="PANTHER" id="PTHR43792:SF1">
    <property type="entry name" value="N-ACETYLTRANSFERASE DOMAIN-CONTAINING PROTEIN"/>
    <property type="match status" value="1"/>
</dbReference>
<sequence>MTAPRFSNFIAAIPSFESERLRLRPFAEADFEGMARFFADPVSASYGGPCGRDEAWRKFAAYFGHWALRGYGPWALERKSDGVFLGLSGLWFPEGWLEPEITWALLPEAQGQGYATEAARAALRAAYHHFGWQTAVSVIASGNRPSVQVAERLGATLERSIPFRGGEGLVYRHQGPAALDATLPR</sequence>
<keyword evidence="2" id="KW-0808">Transferase</keyword>
<dbReference type="Pfam" id="PF13302">
    <property type="entry name" value="Acetyltransf_3"/>
    <property type="match status" value="1"/>
</dbReference>
<comment type="caution">
    <text evidence="2">The sequence shown here is derived from an EMBL/GenBank/DDBJ whole genome shotgun (WGS) entry which is preliminary data.</text>
</comment>
<gene>
    <name evidence="2" type="ORF">C1O66_14255</name>
</gene>
<accession>A0A2N8KYU3</accession>
<keyword evidence="3" id="KW-1185">Reference proteome</keyword>
<reference evidence="2 3" key="1">
    <citation type="submission" date="2018-01" db="EMBL/GenBank/DDBJ databases">
        <title>Draft genome sequence of Paucibacter aquatile CR182 isolated from freshwater of the Nakdong River.</title>
        <authorList>
            <person name="Choi A."/>
            <person name="Chung E.J."/>
        </authorList>
    </citation>
    <scope>NUCLEOTIDE SEQUENCE [LARGE SCALE GENOMIC DNA]</scope>
    <source>
        <strain evidence="2 3">CR182</strain>
    </source>
</reference>
<proteinExistence type="predicted"/>
<dbReference type="PROSITE" id="PS51186">
    <property type="entry name" value="GNAT"/>
    <property type="match status" value="1"/>
</dbReference>
<dbReference type="InterPro" id="IPR051531">
    <property type="entry name" value="N-acetyltransferase"/>
</dbReference>
<dbReference type="EMBL" id="POSP01000003">
    <property type="protein sequence ID" value="PND38572.1"/>
    <property type="molecule type" value="Genomic_DNA"/>
</dbReference>
<dbReference type="AlphaFoldDB" id="A0A2N8KYU3"/>
<protein>
    <submittedName>
        <fullName evidence="2">GNAT family N-acetyltransferase</fullName>
    </submittedName>
</protein>
<evidence type="ECO:0000259" key="1">
    <source>
        <dbReference type="PROSITE" id="PS51186"/>
    </source>
</evidence>
<dbReference type="OrthoDB" id="9801656at2"/>
<dbReference type="InterPro" id="IPR016181">
    <property type="entry name" value="Acyl_CoA_acyltransferase"/>
</dbReference>
<dbReference type="SUPFAM" id="SSF55729">
    <property type="entry name" value="Acyl-CoA N-acyltransferases (Nat)"/>
    <property type="match status" value="1"/>
</dbReference>
<dbReference type="GO" id="GO:0016747">
    <property type="term" value="F:acyltransferase activity, transferring groups other than amino-acyl groups"/>
    <property type="evidence" value="ECO:0007669"/>
    <property type="project" value="InterPro"/>
</dbReference>
<organism evidence="2 3">
    <name type="scientific">Kinneretia aquatilis</name>
    <dbReference type="NCBI Taxonomy" id="2070761"/>
    <lineage>
        <taxon>Bacteria</taxon>
        <taxon>Pseudomonadati</taxon>
        <taxon>Pseudomonadota</taxon>
        <taxon>Betaproteobacteria</taxon>
        <taxon>Burkholderiales</taxon>
        <taxon>Sphaerotilaceae</taxon>
        <taxon>Roseateles</taxon>
    </lineage>
</organism>
<evidence type="ECO:0000313" key="3">
    <source>
        <dbReference type="Proteomes" id="UP000235916"/>
    </source>
</evidence>